<feature type="domain" description="Glycosyltransferase 2-like" evidence="1">
    <location>
        <begin position="8"/>
        <end position="123"/>
    </location>
</feature>
<dbReference type="PANTHER" id="PTHR48090">
    <property type="entry name" value="UNDECAPRENYL-PHOSPHATE 4-DEOXY-4-FORMAMIDO-L-ARABINOSE TRANSFERASE-RELATED"/>
    <property type="match status" value="1"/>
</dbReference>
<keyword evidence="3" id="KW-1185">Reference proteome</keyword>
<dbReference type="InterPro" id="IPR001173">
    <property type="entry name" value="Glyco_trans_2-like"/>
</dbReference>
<evidence type="ECO:0000259" key="1">
    <source>
        <dbReference type="Pfam" id="PF00535"/>
    </source>
</evidence>
<accession>A0ABU5NCY6</accession>
<comment type="caution">
    <text evidence="2">The sequence shown here is derived from an EMBL/GenBank/DDBJ whole genome shotgun (WGS) entry which is preliminary data.</text>
</comment>
<sequence length="245" mass="28389">MTNTNKLSIVIPCFNEAENILIVIEKFQNILNSTVHSIEIIVIDGGSTDDTSEKLKARFKTLDPKKFKLILQQERGGYGHDIIYALCKATGDILSWTHADLQTDPNDVITAYELYIKEQKKGALIIKGNRKNRKLLETFFTIGMQFVTWIALKTYIDDINAQPKLFSKEFFTKHLEHGAPNDFSLDLYTLYQAKKNKYKIITFPVYFAQRLHGEAKGGGSWKGRIRLIWRTFKYIFELKRKIERS</sequence>
<gene>
    <name evidence="2" type="ORF">Megvenef_00991</name>
</gene>
<dbReference type="CDD" id="cd04179">
    <property type="entry name" value="DPM_DPG-synthase_like"/>
    <property type="match status" value="1"/>
</dbReference>
<protein>
    <submittedName>
        <fullName evidence="2">Glycosyltransferase family 2 protein</fullName>
    </submittedName>
</protein>
<evidence type="ECO:0000313" key="2">
    <source>
        <dbReference type="EMBL" id="MEA0971020.1"/>
    </source>
</evidence>
<reference evidence="2 3" key="1">
    <citation type="submission" date="2023-03" db="EMBL/GenBank/DDBJ databases">
        <title>Host association and intracellularity evolved multiple times independently in the Rickettsiales.</title>
        <authorList>
            <person name="Castelli M."/>
            <person name="Nardi T."/>
            <person name="Gammuto L."/>
            <person name="Bellinzona G."/>
            <person name="Sabaneyeva E."/>
            <person name="Potekhin A."/>
            <person name="Serra V."/>
            <person name="Petroni G."/>
            <person name="Sassera D."/>
        </authorList>
    </citation>
    <scope>NUCLEOTIDE SEQUENCE [LARGE SCALE GENOMIC DNA]</scope>
    <source>
        <strain evidence="2 3">Sr 2-6</strain>
    </source>
</reference>
<dbReference type="Pfam" id="PF00535">
    <property type="entry name" value="Glycos_transf_2"/>
    <property type="match status" value="1"/>
</dbReference>
<dbReference type="PANTHER" id="PTHR48090:SF7">
    <property type="entry name" value="RFBJ PROTEIN"/>
    <property type="match status" value="1"/>
</dbReference>
<evidence type="ECO:0000313" key="3">
    <source>
        <dbReference type="Proteomes" id="UP001291687"/>
    </source>
</evidence>
<proteinExistence type="predicted"/>
<dbReference type="InterPro" id="IPR050256">
    <property type="entry name" value="Glycosyltransferase_2"/>
</dbReference>
<dbReference type="RefSeq" id="WP_322776919.1">
    <property type="nucleotide sequence ID" value="NZ_JARJFB010000071.1"/>
</dbReference>
<organism evidence="2 3">
    <name type="scientific">Candidatus Megaera venefica</name>
    <dbReference type="NCBI Taxonomy" id="2055910"/>
    <lineage>
        <taxon>Bacteria</taxon>
        <taxon>Pseudomonadati</taxon>
        <taxon>Pseudomonadota</taxon>
        <taxon>Alphaproteobacteria</taxon>
        <taxon>Rickettsiales</taxon>
        <taxon>Rickettsiaceae</taxon>
        <taxon>Candidatus Megaera</taxon>
    </lineage>
</organism>
<dbReference type="Proteomes" id="UP001291687">
    <property type="component" value="Unassembled WGS sequence"/>
</dbReference>
<dbReference type="Gene3D" id="3.90.550.10">
    <property type="entry name" value="Spore Coat Polysaccharide Biosynthesis Protein SpsA, Chain A"/>
    <property type="match status" value="1"/>
</dbReference>
<dbReference type="InterPro" id="IPR029044">
    <property type="entry name" value="Nucleotide-diphossugar_trans"/>
</dbReference>
<dbReference type="SUPFAM" id="SSF53448">
    <property type="entry name" value="Nucleotide-diphospho-sugar transferases"/>
    <property type="match status" value="1"/>
</dbReference>
<name>A0ABU5NCY6_9RICK</name>
<dbReference type="EMBL" id="JARJFB010000071">
    <property type="protein sequence ID" value="MEA0971020.1"/>
    <property type="molecule type" value="Genomic_DNA"/>
</dbReference>